<proteinExistence type="predicted"/>
<evidence type="ECO:0000256" key="2">
    <source>
        <dbReference type="ARBA" id="ARBA00022840"/>
    </source>
</evidence>
<evidence type="ECO:0000313" key="4">
    <source>
        <dbReference type="EMBL" id="AMK74969.1"/>
    </source>
</evidence>
<keyword evidence="1" id="KW-0547">Nucleotide-binding</keyword>
<dbReference type="RefSeq" id="WP_052142313.1">
    <property type="nucleotide sequence ID" value="NZ_CP014476.1"/>
</dbReference>
<dbReference type="InterPro" id="IPR003439">
    <property type="entry name" value="ABC_transporter-like_ATP-bd"/>
</dbReference>
<dbReference type="SMART" id="SM00382">
    <property type="entry name" value="AAA"/>
    <property type="match status" value="1"/>
</dbReference>
<dbReference type="PANTHER" id="PTHR43158">
    <property type="entry name" value="SKFA PEPTIDE EXPORT ATP-BINDING PROTEIN SKFE"/>
    <property type="match status" value="1"/>
</dbReference>
<dbReference type="InterPro" id="IPR027417">
    <property type="entry name" value="P-loop_NTPase"/>
</dbReference>
<dbReference type="Pfam" id="PF00005">
    <property type="entry name" value="ABC_tran"/>
    <property type="match status" value="1"/>
</dbReference>
<reference evidence="4 5" key="1">
    <citation type="journal article" date="2015" name="Environ. Microbiol.">
        <title>Methane oxidation coupled to nitrate reduction under hypoxia by the Gammaproteobacterium Methylomonas denitrificans, sp. nov. type strain FJG1.</title>
        <authorList>
            <person name="Kits K.D."/>
            <person name="Klotz M.G."/>
            <person name="Stein L.Y."/>
        </authorList>
    </citation>
    <scope>NUCLEOTIDE SEQUENCE [LARGE SCALE GENOMIC DNA]</scope>
    <source>
        <strain evidence="4 5">FJG1</strain>
    </source>
</reference>
<dbReference type="GO" id="GO:0016887">
    <property type="term" value="F:ATP hydrolysis activity"/>
    <property type="evidence" value="ECO:0007669"/>
    <property type="project" value="InterPro"/>
</dbReference>
<name>A0A140E3J5_9GAMM</name>
<dbReference type="PROSITE" id="PS50893">
    <property type="entry name" value="ABC_TRANSPORTER_2"/>
    <property type="match status" value="1"/>
</dbReference>
<dbReference type="AlphaFoldDB" id="A0A140E3J5"/>
<organism evidence="4 5">
    <name type="scientific">Methylomonas denitrificans</name>
    <dbReference type="NCBI Taxonomy" id="1538553"/>
    <lineage>
        <taxon>Bacteria</taxon>
        <taxon>Pseudomonadati</taxon>
        <taxon>Pseudomonadota</taxon>
        <taxon>Gammaproteobacteria</taxon>
        <taxon>Methylococcales</taxon>
        <taxon>Methylococcaceae</taxon>
        <taxon>Methylomonas</taxon>
    </lineage>
</organism>
<dbReference type="PANTHER" id="PTHR43158:SF2">
    <property type="entry name" value="SKFA PEPTIDE EXPORT ATP-BINDING PROTEIN SKFE"/>
    <property type="match status" value="1"/>
</dbReference>
<keyword evidence="5" id="KW-1185">Reference proteome</keyword>
<evidence type="ECO:0000313" key="5">
    <source>
        <dbReference type="Proteomes" id="UP000030512"/>
    </source>
</evidence>
<accession>A0A140E3J5</accession>
<dbReference type="EMBL" id="CP014476">
    <property type="protein sequence ID" value="AMK74969.1"/>
    <property type="molecule type" value="Genomic_DNA"/>
</dbReference>
<dbReference type="InterPro" id="IPR003593">
    <property type="entry name" value="AAA+_ATPase"/>
</dbReference>
<protein>
    <recommendedName>
        <fullName evidence="3">ABC transporter domain-containing protein</fullName>
    </recommendedName>
</protein>
<feature type="domain" description="ABC transporter" evidence="3">
    <location>
        <begin position="2"/>
        <end position="204"/>
    </location>
</feature>
<evidence type="ECO:0000259" key="3">
    <source>
        <dbReference type="PROSITE" id="PS50893"/>
    </source>
</evidence>
<evidence type="ECO:0000256" key="1">
    <source>
        <dbReference type="ARBA" id="ARBA00022741"/>
    </source>
</evidence>
<dbReference type="KEGG" id="mdn:JT25_000450"/>
<dbReference type="SUPFAM" id="SSF52540">
    <property type="entry name" value="P-loop containing nucleoside triphosphate hydrolases"/>
    <property type="match status" value="1"/>
</dbReference>
<gene>
    <name evidence="4" type="ORF">JT25_000450</name>
</gene>
<dbReference type="OrthoDB" id="9781337at2"/>
<keyword evidence="2" id="KW-0067">ATP-binding</keyword>
<dbReference type="GO" id="GO:0005524">
    <property type="term" value="F:ATP binding"/>
    <property type="evidence" value="ECO:0007669"/>
    <property type="project" value="UniProtKB-KW"/>
</dbReference>
<dbReference type="Gene3D" id="3.40.50.300">
    <property type="entry name" value="P-loop containing nucleotide triphosphate hydrolases"/>
    <property type="match status" value="1"/>
</dbReference>
<dbReference type="STRING" id="1538553.JT25_000450"/>
<sequence length="204" mass="22034">MLRAVALTKHFPGKQVIANFSFAWSTPGIYLIAGPNGVGKSTLLAMLAGALAADAGEVFVGDADLRNSPLSARRRLSFCPADCPVFPFLTGQDWLGLLASVRGHLNRQALDQLMDGFQLHAHLHTRFDQLSLGTARKILLLGSAAADTEILILDEPSNGLDASSLAALQQVLREQARQRLIILSCHEPAQRRGFDISPDRTLSL</sequence>
<dbReference type="Proteomes" id="UP000030512">
    <property type="component" value="Chromosome"/>
</dbReference>